<reference evidence="7" key="1">
    <citation type="journal article" date="2013" name="Nature">
        <title>Pan genome of the phytoplankton Emiliania underpins its global distribution.</title>
        <authorList>
            <person name="Read B.A."/>
            <person name="Kegel J."/>
            <person name="Klute M.J."/>
            <person name="Kuo A."/>
            <person name="Lefebvre S.C."/>
            <person name="Maumus F."/>
            <person name="Mayer C."/>
            <person name="Miller J."/>
            <person name="Monier A."/>
            <person name="Salamov A."/>
            <person name="Young J."/>
            <person name="Aguilar M."/>
            <person name="Claverie J.M."/>
            <person name="Frickenhaus S."/>
            <person name="Gonzalez K."/>
            <person name="Herman E.K."/>
            <person name="Lin Y.C."/>
            <person name="Napier J."/>
            <person name="Ogata H."/>
            <person name="Sarno A.F."/>
            <person name="Shmutz J."/>
            <person name="Schroeder D."/>
            <person name="de Vargas C."/>
            <person name="Verret F."/>
            <person name="von Dassow P."/>
            <person name="Valentin K."/>
            <person name="Van de Peer Y."/>
            <person name="Wheeler G."/>
            <person name="Dacks J.B."/>
            <person name="Delwiche C.F."/>
            <person name="Dyhrman S.T."/>
            <person name="Glockner G."/>
            <person name="John U."/>
            <person name="Richards T."/>
            <person name="Worden A.Z."/>
            <person name="Zhang X."/>
            <person name="Grigoriev I.V."/>
            <person name="Allen A.E."/>
            <person name="Bidle K."/>
            <person name="Borodovsky M."/>
            <person name="Bowler C."/>
            <person name="Brownlee C."/>
            <person name="Cock J.M."/>
            <person name="Elias M."/>
            <person name="Gladyshev V.N."/>
            <person name="Groth M."/>
            <person name="Guda C."/>
            <person name="Hadaegh A."/>
            <person name="Iglesias-Rodriguez M.D."/>
            <person name="Jenkins J."/>
            <person name="Jones B.M."/>
            <person name="Lawson T."/>
            <person name="Leese F."/>
            <person name="Lindquist E."/>
            <person name="Lobanov A."/>
            <person name="Lomsadze A."/>
            <person name="Malik S.B."/>
            <person name="Marsh M.E."/>
            <person name="Mackinder L."/>
            <person name="Mock T."/>
            <person name="Mueller-Roeber B."/>
            <person name="Pagarete A."/>
            <person name="Parker M."/>
            <person name="Probert I."/>
            <person name="Quesneville H."/>
            <person name="Raines C."/>
            <person name="Rensing S.A."/>
            <person name="Riano-Pachon D.M."/>
            <person name="Richier S."/>
            <person name="Rokitta S."/>
            <person name="Shiraiwa Y."/>
            <person name="Soanes D.M."/>
            <person name="van der Giezen M."/>
            <person name="Wahlund T.M."/>
            <person name="Williams B."/>
            <person name="Wilson W."/>
            <person name="Wolfe G."/>
            <person name="Wurch L.L."/>
        </authorList>
    </citation>
    <scope>NUCLEOTIDE SEQUENCE</scope>
</reference>
<evidence type="ECO:0000256" key="3">
    <source>
        <dbReference type="ARBA" id="ARBA00022630"/>
    </source>
</evidence>
<reference evidence="6" key="2">
    <citation type="submission" date="2024-10" db="UniProtKB">
        <authorList>
            <consortium name="EnsemblProtists"/>
        </authorList>
    </citation>
    <scope>IDENTIFICATION</scope>
</reference>
<dbReference type="GO" id="GO:0016020">
    <property type="term" value="C:membrane"/>
    <property type="evidence" value="ECO:0007669"/>
    <property type="project" value="TreeGrafter"/>
</dbReference>
<keyword evidence="3" id="KW-0285">Flavoprotein</keyword>
<dbReference type="Proteomes" id="UP000013827">
    <property type="component" value="Unassembled WGS sequence"/>
</dbReference>
<dbReference type="InterPro" id="IPR007867">
    <property type="entry name" value="GMC_OxRtase_C"/>
</dbReference>
<dbReference type="PANTHER" id="PTHR11552:SF147">
    <property type="entry name" value="CHOLINE DEHYDROGENASE, MITOCHONDRIAL"/>
    <property type="match status" value="1"/>
</dbReference>
<dbReference type="SMR" id="A0A0D3KAS1"/>
<dbReference type="SUPFAM" id="SSF54373">
    <property type="entry name" value="FAD-linked reductases, C-terminal domain"/>
    <property type="match status" value="1"/>
</dbReference>
<dbReference type="InterPro" id="IPR036188">
    <property type="entry name" value="FAD/NAD-bd_sf"/>
</dbReference>
<dbReference type="InterPro" id="IPR000172">
    <property type="entry name" value="GMC_OxRdtase_N"/>
</dbReference>
<evidence type="ECO:0000259" key="5">
    <source>
        <dbReference type="PROSITE" id="PS00624"/>
    </source>
</evidence>
<dbReference type="GO" id="GO:0019285">
    <property type="term" value="P:glycine betaine biosynthetic process from choline"/>
    <property type="evidence" value="ECO:0007669"/>
    <property type="project" value="TreeGrafter"/>
</dbReference>
<dbReference type="Pfam" id="PF05199">
    <property type="entry name" value="GMC_oxred_C"/>
    <property type="match status" value="1"/>
</dbReference>
<evidence type="ECO:0000313" key="7">
    <source>
        <dbReference type="Proteomes" id="UP000013827"/>
    </source>
</evidence>
<dbReference type="EnsemblProtists" id="EOD32856">
    <property type="protein sequence ID" value="EOD32856"/>
    <property type="gene ID" value="EMIHUDRAFT_441720"/>
</dbReference>
<feature type="domain" description="Glucose-methanol-choline oxidoreductase N-terminal" evidence="5">
    <location>
        <begin position="315"/>
        <end position="329"/>
    </location>
</feature>
<dbReference type="Pfam" id="PF00732">
    <property type="entry name" value="GMC_oxred_N"/>
    <property type="match status" value="1"/>
</dbReference>
<dbReference type="Gene3D" id="3.30.560.10">
    <property type="entry name" value="Glucose Oxidase, domain 3"/>
    <property type="match status" value="1"/>
</dbReference>
<accession>A0A0D3KAS1</accession>
<sequence>MVALFALQLALSPPQARLGSGSARAALRLRGGSGVTGGSLGRGGGSPAIDGEFDYIIVGGGAAGCVLANRLSADPAHRVLLIEAGGDASRDKRAQVPWAFTKLLRSEYDWDFHVEAEAAVNQQEVYLCRGKALGGSSVTNVMLYHRGSPADYDAWEEAGARGWGAKDVLPYYLRVEDYGDGASQYHAVGGHVSVQEVPYQNQLSATFLRAMGQLGFRPNGDFNDWSSPQEGYGRYKVTQRAGRRCTAADGYLAAARERANLVVVTGAQATRLALDSAYDGAGRLQVSGVEFARGDEREPCSVRLARGGEAVLCAGAVQTPHLLLLSGIGPAEHLREVGVPVRADLPGVGSGLQDHPAVVVSYESKKAVAATDDALLKGYASLVNPLAMLRWLLFGRGPLACAACDHGGFVRSSPDLDQPDVQIRFVPARASSASGMNTLIELGRRARFLPGFSTQVVACRPRSEGRVRLRSADPFAKPIIEGIHLGAAEDVASLRHGIRLGRQVCAAAAFDEYRGEEVFPGAAVQSDEQIDEYIRSSVHSANALTSSCRMGDPSDPAAVLDSHLRVRGVGGLRVADASAMPRIIGGQTQAPTYMLAERAADILLHARLQAHEPATESVSQRLEVAAAAL</sequence>
<dbReference type="SUPFAM" id="SSF51905">
    <property type="entry name" value="FAD/NAD(P)-binding domain"/>
    <property type="match status" value="1"/>
</dbReference>
<evidence type="ECO:0000256" key="4">
    <source>
        <dbReference type="ARBA" id="ARBA00022827"/>
    </source>
</evidence>
<dbReference type="InterPro" id="IPR012132">
    <property type="entry name" value="GMC_OxRdtase"/>
</dbReference>
<dbReference type="AlphaFoldDB" id="A0A0D3KAS1"/>
<keyword evidence="7" id="KW-1185">Reference proteome</keyword>
<comment type="similarity">
    <text evidence="2">Belongs to the GMC oxidoreductase family.</text>
</comment>
<dbReference type="KEGG" id="ehx:EMIHUDRAFT_441720"/>
<evidence type="ECO:0000256" key="1">
    <source>
        <dbReference type="ARBA" id="ARBA00001974"/>
    </source>
</evidence>
<dbReference type="HOGENOM" id="CLU_002865_7_2_1"/>
<dbReference type="PaxDb" id="2903-EOD32856"/>
<keyword evidence="4" id="KW-0274">FAD</keyword>
<dbReference type="OMA" id="TQKHGER"/>
<evidence type="ECO:0000256" key="2">
    <source>
        <dbReference type="ARBA" id="ARBA00010790"/>
    </source>
</evidence>
<dbReference type="Gene3D" id="3.50.50.60">
    <property type="entry name" value="FAD/NAD(P)-binding domain"/>
    <property type="match status" value="1"/>
</dbReference>
<dbReference type="PIRSF" id="PIRSF000137">
    <property type="entry name" value="Alcohol_oxidase"/>
    <property type="match status" value="1"/>
</dbReference>
<protein>
    <recommendedName>
        <fullName evidence="5">Glucose-methanol-choline oxidoreductase N-terminal domain-containing protein</fullName>
    </recommendedName>
</protein>
<organism evidence="6 7">
    <name type="scientific">Emiliania huxleyi (strain CCMP1516)</name>
    <dbReference type="NCBI Taxonomy" id="280463"/>
    <lineage>
        <taxon>Eukaryota</taxon>
        <taxon>Haptista</taxon>
        <taxon>Haptophyta</taxon>
        <taxon>Prymnesiophyceae</taxon>
        <taxon>Isochrysidales</taxon>
        <taxon>Noelaerhabdaceae</taxon>
        <taxon>Emiliania</taxon>
    </lineage>
</organism>
<dbReference type="STRING" id="2903.R1FBM9"/>
<name>A0A0D3KAS1_EMIH1</name>
<proteinExistence type="inferred from homology"/>
<dbReference type="GeneID" id="17278128"/>
<dbReference type="PROSITE" id="PS00624">
    <property type="entry name" value="GMC_OXRED_2"/>
    <property type="match status" value="1"/>
</dbReference>
<dbReference type="RefSeq" id="XP_005785285.1">
    <property type="nucleotide sequence ID" value="XM_005785228.1"/>
</dbReference>
<dbReference type="eggNOG" id="KOG1238">
    <property type="taxonomic scope" value="Eukaryota"/>
</dbReference>
<dbReference type="PANTHER" id="PTHR11552">
    <property type="entry name" value="GLUCOSE-METHANOL-CHOLINE GMC OXIDOREDUCTASE"/>
    <property type="match status" value="1"/>
</dbReference>
<comment type="cofactor">
    <cofactor evidence="1">
        <name>FAD</name>
        <dbReference type="ChEBI" id="CHEBI:57692"/>
    </cofactor>
</comment>
<dbReference type="GO" id="GO:0050660">
    <property type="term" value="F:flavin adenine dinucleotide binding"/>
    <property type="evidence" value="ECO:0007669"/>
    <property type="project" value="InterPro"/>
</dbReference>
<evidence type="ECO:0000313" key="6">
    <source>
        <dbReference type="EnsemblProtists" id="EOD32856"/>
    </source>
</evidence>
<dbReference type="GO" id="GO:0008812">
    <property type="term" value="F:choline dehydrogenase activity"/>
    <property type="evidence" value="ECO:0007669"/>
    <property type="project" value="TreeGrafter"/>
</dbReference>